<protein>
    <submittedName>
        <fullName evidence="11">HB2J protein</fullName>
    </submittedName>
</protein>
<evidence type="ECO:0000256" key="7">
    <source>
        <dbReference type="ARBA" id="ARBA00023157"/>
    </source>
</evidence>
<sequence length="98" mass="11421">APDLAPALTAVFQFLGTAECHFINGTEKVRYVERYIYNREQLAMFDSDVGRYVGFTPYGEKQARYWNSNPDLMEDRRATVDTYCRHNYPIVAPFSVER</sequence>
<dbReference type="Pfam" id="PF00969">
    <property type="entry name" value="MHC_II_beta"/>
    <property type="match status" value="1"/>
</dbReference>
<feature type="non-terminal residue" evidence="11">
    <location>
        <position position="98"/>
    </location>
</feature>
<evidence type="ECO:0000256" key="1">
    <source>
        <dbReference type="ARBA" id="ARBA00004479"/>
    </source>
</evidence>
<dbReference type="InterPro" id="IPR011162">
    <property type="entry name" value="MHC_I/II-like_Ag-recog"/>
</dbReference>
<keyword evidence="3" id="KW-0391">Immunity</keyword>
<evidence type="ECO:0000256" key="9">
    <source>
        <dbReference type="ARBA" id="ARBA00023182"/>
    </source>
</evidence>
<dbReference type="GO" id="GO:0042613">
    <property type="term" value="C:MHC class II protein complex"/>
    <property type="evidence" value="ECO:0007669"/>
    <property type="project" value="UniProtKB-KW"/>
</dbReference>
<comment type="subcellular location">
    <subcellularLocation>
        <location evidence="1">Membrane</location>
        <topology evidence="1">Single-pass type I membrane protein</topology>
    </subcellularLocation>
</comment>
<evidence type="ECO:0000256" key="8">
    <source>
        <dbReference type="ARBA" id="ARBA00023180"/>
    </source>
</evidence>
<dbReference type="FunFam" id="3.10.320.10:FF:000001">
    <property type="entry name" value="HLA class II histocompatibility antigen, DRB1-1 beta chain"/>
    <property type="match status" value="1"/>
</dbReference>
<organism evidence="11 12">
    <name type="scientific">Leptocoma aspasia</name>
    <dbReference type="NCBI Taxonomy" id="2585812"/>
    <lineage>
        <taxon>Eukaryota</taxon>
        <taxon>Metazoa</taxon>
        <taxon>Chordata</taxon>
        <taxon>Craniata</taxon>
        <taxon>Vertebrata</taxon>
        <taxon>Euteleostomi</taxon>
        <taxon>Archelosauria</taxon>
        <taxon>Archosauria</taxon>
        <taxon>Dinosauria</taxon>
        <taxon>Saurischia</taxon>
        <taxon>Theropoda</taxon>
        <taxon>Coelurosauria</taxon>
        <taxon>Aves</taxon>
        <taxon>Neognathae</taxon>
        <taxon>Neoaves</taxon>
        <taxon>Telluraves</taxon>
        <taxon>Australaves</taxon>
        <taxon>Passeriformes</taxon>
        <taxon>Passeroidea</taxon>
        <taxon>Nectariniidae</taxon>
        <taxon>Leptocoma</taxon>
    </lineage>
</organism>
<keyword evidence="5" id="KW-1064">Adaptive immunity</keyword>
<dbReference type="GO" id="GO:0002250">
    <property type="term" value="P:adaptive immune response"/>
    <property type="evidence" value="ECO:0007669"/>
    <property type="project" value="UniProtKB-KW"/>
</dbReference>
<dbReference type="Gene3D" id="3.10.320.10">
    <property type="entry name" value="Class II Histocompatibility Antigen, M Beta Chain, Chain B, domain 1"/>
    <property type="match status" value="1"/>
</dbReference>
<dbReference type="PANTHER" id="PTHR19944">
    <property type="entry name" value="MHC CLASS II-RELATED"/>
    <property type="match status" value="1"/>
</dbReference>
<keyword evidence="2" id="KW-0812">Transmembrane</keyword>
<name>A0A7L0VBI1_9PASE</name>
<accession>A0A7L0VBI1</accession>
<evidence type="ECO:0000313" key="12">
    <source>
        <dbReference type="Proteomes" id="UP000558164"/>
    </source>
</evidence>
<keyword evidence="9" id="KW-0491">MHC II</keyword>
<gene>
    <name evidence="11" type="primary">H2eb1_1</name>
    <name evidence="11" type="ORF">LEPASP_R15406</name>
</gene>
<reference evidence="11 12" key="1">
    <citation type="submission" date="2019-09" db="EMBL/GenBank/DDBJ databases">
        <title>Bird 10,000 Genomes (B10K) Project - Family phase.</title>
        <authorList>
            <person name="Zhang G."/>
        </authorList>
    </citation>
    <scope>NUCLEOTIDE SEQUENCE [LARGE SCALE GENOMIC DNA]</scope>
    <source>
        <strain evidence="11">B10K-DU-001-35</strain>
        <tissue evidence="11">Muscle</tissue>
    </source>
</reference>
<dbReference type="SMART" id="SM00921">
    <property type="entry name" value="MHC_II_beta"/>
    <property type="match status" value="1"/>
</dbReference>
<keyword evidence="7" id="KW-1015">Disulfide bond</keyword>
<proteinExistence type="predicted"/>
<dbReference type="Proteomes" id="UP000558164">
    <property type="component" value="Unassembled WGS sequence"/>
</dbReference>
<dbReference type="GO" id="GO:0002504">
    <property type="term" value="P:antigen processing and presentation of peptide or polysaccharide antigen via MHC class II"/>
    <property type="evidence" value="ECO:0007669"/>
    <property type="project" value="UniProtKB-KW"/>
</dbReference>
<evidence type="ECO:0000256" key="2">
    <source>
        <dbReference type="ARBA" id="ARBA00022692"/>
    </source>
</evidence>
<evidence type="ECO:0000256" key="3">
    <source>
        <dbReference type="ARBA" id="ARBA00022859"/>
    </source>
</evidence>
<keyword evidence="4" id="KW-1133">Transmembrane helix</keyword>
<evidence type="ECO:0000313" key="11">
    <source>
        <dbReference type="EMBL" id="NXL76366.1"/>
    </source>
</evidence>
<dbReference type="EMBL" id="VXAX01004305">
    <property type="protein sequence ID" value="NXL76366.1"/>
    <property type="molecule type" value="Genomic_DNA"/>
</dbReference>
<feature type="domain" description="MHC class II beta chain N-terminal" evidence="10">
    <location>
        <begin position="18"/>
        <end position="92"/>
    </location>
</feature>
<dbReference type="InterPro" id="IPR014745">
    <property type="entry name" value="MHC_II_a/b_N"/>
</dbReference>
<dbReference type="AlphaFoldDB" id="A0A7L0VBI1"/>
<evidence type="ECO:0000259" key="10">
    <source>
        <dbReference type="SMART" id="SM00921"/>
    </source>
</evidence>
<keyword evidence="12" id="KW-1185">Reference proteome</keyword>
<dbReference type="PANTHER" id="PTHR19944:SF99">
    <property type="entry name" value="HLA CLASS II HISTOCOMPATIBILITY ANTIGEN, DRB1 BETA CHAIN"/>
    <property type="match status" value="1"/>
</dbReference>
<keyword evidence="6" id="KW-0472">Membrane</keyword>
<evidence type="ECO:0000256" key="6">
    <source>
        <dbReference type="ARBA" id="ARBA00023136"/>
    </source>
</evidence>
<keyword evidence="8" id="KW-0325">Glycoprotein</keyword>
<dbReference type="InterPro" id="IPR000353">
    <property type="entry name" value="MHC_II_b_N"/>
</dbReference>
<comment type="caution">
    <text evidence="11">The sequence shown here is derived from an EMBL/GenBank/DDBJ whole genome shotgun (WGS) entry which is preliminary data.</text>
</comment>
<dbReference type="OrthoDB" id="10043043at2759"/>
<feature type="non-terminal residue" evidence="11">
    <location>
        <position position="1"/>
    </location>
</feature>
<dbReference type="SUPFAM" id="SSF54452">
    <property type="entry name" value="MHC antigen-recognition domain"/>
    <property type="match status" value="1"/>
</dbReference>
<dbReference type="InterPro" id="IPR050160">
    <property type="entry name" value="MHC/Immunoglobulin"/>
</dbReference>
<evidence type="ECO:0000256" key="4">
    <source>
        <dbReference type="ARBA" id="ARBA00022989"/>
    </source>
</evidence>
<evidence type="ECO:0000256" key="5">
    <source>
        <dbReference type="ARBA" id="ARBA00023130"/>
    </source>
</evidence>